<keyword evidence="1" id="KW-1133">Transmembrane helix</keyword>
<feature type="transmembrane region" description="Helical" evidence="1">
    <location>
        <begin position="101"/>
        <end position="122"/>
    </location>
</feature>
<feature type="transmembrane region" description="Helical" evidence="1">
    <location>
        <begin position="483"/>
        <end position="502"/>
    </location>
</feature>
<feature type="transmembrane region" description="Helical" evidence="1">
    <location>
        <begin position="296"/>
        <end position="314"/>
    </location>
</feature>
<feature type="transmembrane region" description="Helical" evidence="1">
    <location>
        <begin position="64"/>
        <end position="81"/>
    </location>
</feature>
<feature type="transmembrane region" description="Helical" evidence="1">
    <location>
        <begin position="6"/>
        <end position="25"/>
    </location>
</feature>
<accession>A0ABQ5MXA9</accession>
<evidence type="ECO:0000313" key="2">
    <source>
        <dbReference type="EMBL" id="GLB68579.1"/>
    </source>
</evidence>
<feature type="transmembrane region" description="Helical" evidence="1">
    <location>
        <begin position="37"/>
        <end position="58"/>
    </location>
</feature>
<sequence length="659" mass="70567">MSWFDALVPALAVLAAFYLPGFLVLKGLRLSTFQSLALAPAASAAVAAVGTMACLFTGIRWTPASAAAATLISAAAAFLVGRLLRPPAPEQENPLPRPVKVLAGCTLAAAAVIIASTMMAGIGSPGLVSQGWDPTYHVNVLAWIKENGQASPWSVLPIFGGGTPSFYPTGWHALVSLAPGDVVVAGNVAMIIIAAVIWPVSLAYLGKALFPNLPAVMVLSPLVGSALLAFPYVQIGTKGQWPAAFAMALVPAVLALGIEMQFRAPQAGRRRRIVVELLALLLVTAGTIWIHPSALFGLLALAGVYMIRFVVLAISHEWQRDWRRGLGWAAATVLLLVGMSLFLARSNVLEGVINYPRNPYAPWQEAVLWAVFDLPNQPDHRFSVPGSYNYPIAILMVAGAIIALWSRRARPAVAGMAFAGIIFVLAAGDEKPFRWLAGFWYKEPARILPLVLMLGAVFAALALAAAGRLLVKPIAALNRTPGRQHLAAGLVGVAALGVIYPATGDFRYQQRYNASESPYSVEPRPQGRPLSGGEEEFMRSLKDDLPADAVVIGDPFSGLPHLYALTGRHVVFPQMVANKGTKDEEYLRHHFQDILTDPEVCGALQRIGAQYVYADSAAPAHRKVKGRQWPGFRQADYTQGFQLLDASGTAALYRITACR</sequence>
<name>A0ABQ5MXA9_9MICC</name>
<feature type="transmembrane region" description="Helical" evidence="1">
    <location>
        <begin position="241"/>
        <end position="261"/>
    </location>
</feature>
<protein>
    <submittedName>
        <fullName evidence="2">Uncharacterized protein</fullName>
    </submittedName>
</protein>
<dbReference type="InterPro" id="IPR046671">
    <property type="entry name" value="DUF6541"/>
</dbReference>
<feature type="transmembrane region" description="Helical" evidence="1">
    <location>
        <begin position="448"/>
        <end position="471"/>
    </location>
</feature>
<feature type="transmembrane region" description="Helical" evidence="1">
    <location>
        <begin position="184"/>
        <end position="206"/>
    </location>
</feature>
<evidence type="ECO:0000256" key="1">
    <source>
        <dbReference type="SAM" id="Phobius"/>
    </source>
</evidence>
<proteinExistence type="predicted"/>
<gene>
    <name evidence="2" type="ORF">AHIS1636_30210</name>
</gene>
<feature type="transmembrane region" description="Helical" evidence="1">
    <location>
        <begin position="326"/>
        <end position="344"/>
    </location>
</feature>
<dbReference type="RefSeq" id="WP_264796663.1">
    <property type="nucleotide sequence ID" value="NZ_BRVS01000018.1"/>
</dbReference>
<dbReference type="EMBL" id="BRVS01000018">
    <property type="protein sequence ID" value="GLB68579.1"/>
    <property type="molecule type" value="Genomic_DNA"/>
</dbReference>
<feature type="transmembrane region" description="Helical" evidence="1">
    <location>
        <begin position="388"/>
        <end position="405"/>
    </location>
</feature>
<feature type="transmembrane region" description="Helical" evidence="1">
    <location>
        <begin position="412"/>
        <end position="428"/>
    </location>
</feature>
<feature type="transmembrane region" description="Helical" evidence="1">
    <location>
        <begin position="273"/>
        <end position="290"/>
    </location>
</feature>
<keyword evidence="3" id="KW-1185">Reference proteome</keyword>
<dbReference type="Proteomes" id="UP001209654">
    <property type="component" value="Unassembled WGS sequence"/>
</dbReference>
<reference evidence="2 3" key="1">
    <citation type="journal article" date="2023" name="Int. J. Syst. Evol. Microbiol.">
        <title>Arthrobacter mangrovi sp. nov., an actinobacterium isolated from the rhizosphere of a mangrove.</title>
        <authorList>
            <person name="Hamada M."/>
            <person name="Saitou S."/>
            <person name="Enomoto N."/>
            <person name="Nanri K."/>
            <person name="Hidaka K."/>
            <person name="Miura T."/>
            <person name="Tamura T."/>
        </authorList>
    </citation>
    <scope>NUCLEOTIDE SEQUENCE [LARGE SCALE GENOMIC DNA]</scope>
    <source>
        <strain evidence="2 3">NBRC 112813</strain>
    </source>
</reference>
<keyword evidence="1" id="KW-0472">Membrane</keyword>
<comment type="caution">
    <text evidence="2">The sequence shown here is derived from an EMBL/GenBank/DDBJ whole genome shotgun (WGS) entry which is preliminary data.</text>
</comment>
<dbReference type="Pfam" id="PF20176">
    <property type="entry name" value="DUF6541"/>
    <property type="match status" value="1"/>
</dbReference>
<keyword evidence="1" id="KW-0812">Transmembrane</keyword>
<evidence type="ECO:0000313" key="3">
    <source>
        <dbReference type="Proteomes" id="UP001209654"/>
    </source>
</evidence>
<organism evidence="2 3">
    <name type="scientific">Arthrobacter mangrovi</name>
    <dbReference type="NCBI Taxonomy" id="2966350"/>
    <lineage>
        <taxon>Bacteria</taxon>
        <taxon>Bacillati</taxon>
        <taxon>Actinomycetota</taxon>
        <taxon>Actinomycetes</taxon>
        <taxon>Micrococcales</taxon>
        <taxon>Micrococcaceae</taxon>
        <taxon>Arthrobacter</taxon>
    </lineage>
</organism>
<feature type="transmembrane region" description="Helical" evidence="1">
    <location>
        <begin position="213"/>
        <end position="235"/>
    </location>
</feature>